<organism evidence="2 3">
    <name type="scientific">Tripterygium wilfordii</name>
    <name type="common">Thunder God vine</name>
    <dbReference type="NCBI Taxonomy" id="458696"/>
    <lineage>
        <taxon>Eukaryota</taxon>
        <taxon>Viridiplantae</taxon>
        <taxon>Streptophyta</taxon>
        <taxon>Embryophyta</taxon>
        <taxon>Tracheophyta</taxon>
        <taxon>Spermatophyta</taxon>
        <taxon>Magnoliopsida</taxon>
        <taxon>eudicotyledons</taxon>
        <taxon>Gunneridae</taxon>
        <taxon>Pentapetalae</taxon>
        <taxon>rosids</taxon>
        <taxon>fabids</taxon>
        <taxon>Celastrales</taxon>
        <taxon>Celastraceae</taxon>
        <taxon>Tripterygium</taxon>
    </lineage>
</organism>
<proteinExistence type="predicted"/>
<name>A0A7J7CLM4_TRIWF</name>
<accession>A0A7J7CLM4</accession>
<evidence type="ECO:0000313" key="3">
    <source>
        <dbReference type="Proteomes" id="UP000593562"/>
    </source>
</evidence>
<dbReference type="Proteomes" id="UP000593562">
    <property type="component" value="Unassembled WGS sequence"/>
</dbReference>
<dbReference type="InParanoid" id="A0A7J7CLM4"/>
<dbReference type="AlphaFoldDB" id="A0A7J7CLM4"/>
<comment type="caution">
    <text evidence="2">The sequence shown here is derived from an EMBL/GenBank/DDBJ whole genome shotgun (WGS) entry which is preliminary data.</text>
</comment>
<sequence length="172" mass="17816">MDVKGTTKSGFLDLEKGTASESSELCTDHTEMSHQYLHQETQFLTCDESTICGGSGGDIYDVVGAGSTPPSRTVNPFSSSSALNANQAVETQTRETRHFIDEIDHKNSGGYGAETERFSMNSSSSGGLWMGGSAPGGPLAEALCLGIASSSSNNSKCSSSGDGDQLGSNSIN</sequence>
<gene>
    <name evidence="2" type="ORF">HS088_TW15G00446</name>
</gene>
<dbReference type="EMBL" id="JAAARO010000015">
    <property type="protein sequence ID" value="KAF5734948.1"/>
    <property type="molecule type" value="Genomic_DNA"/>
</dbReference>
<protein>
    <submittedName>
        <fullName evidence="2">Uncharacterized protein</fullName>
    </submittedName>
</protein>
<keyword evidence="3" id="KW-1185">Reference proteome</keyword>
<evidence type="ECO:0000256" key="1">
    <source>
        <dbReference type="SAM" id="MobiDB-lite"/>
    </source>
</evidence>
<reference evidence="2 3" key="1">
    <citation type="journal article" date="2020" name="Nat. Commun.">
        <title>Genome of Tripterygium wilfordii and identification of cytochrome P450 involved in triptolide biosynthesis.</title>
        <authorList>
            <person name="Tu L."/>
            <person name="Su P."/>
            <person name="Zhang Z."/>
            <person name="Gao L."/>
            <person name="Wang J."/>
            <person name="Hu T."/>
            <person name="Zhou J."/>
            <person name="Zhang Y."/>
            <person name="Zhao Y."/>
            <person name="Liu Y."/>
            <person name="Song Y."/>
            <person name="Tong Y."/>
            <person name="Lu Y."/>
            <person name="Yang J."/>
            <person name="Xu C."/>
            <person name="Jia M."/>
            <person name="Peters R.J."/>
            <person name="Huang L."/>
            <person name="Gao W."/>
        </authorList>
    </citation>
    <scope>NUCLEOTIDE SEQUENCE [LARGE SCALE GENOMIC DNA]</scope>
    <source>
        <strain evidence="3">cv. XIE 37</strain>
        <tissue evidence="2">Leaf</tissue>
    </source>
</reference>
<feature type="region of interest" description="Disordered" evidence="1">
    <location>
        <begin position="152"/>
        <end position="172"/>
    </location>
</feature>
<evidence type="ECO:0000313" key="2">
    <source>
        <dbReference type="EMBL" id="KAF5734948.1"/>
    </source>
</evidence>